<comment type="similarity">
    <text evidence="1">Belongs to the sigma-70 factor family. ECF subfamily.</text>
</comment>
<evidence type="ECO:0000313" key="9">
    <source>
        <dbReference type="Proteomes" id="UP001499843"/>
    </source>
</evidence>
<feature type="compositionally biased region" description="Low complexity" evidence="6">
    <location>
        <begin position="34"/>
        <end position="49"/>
    </location>
</feature>
<keyword evidence="2" id="KW-0805">Transcription regulation</keyword>
<protein>
    <recommendedName>
        <fullName evidence="7">RNA polymerase sigma factor 70 region 4 type 2 domain-containing protein</fullName>
    </recommendedName>
</protein>
<keyword evidence="3" id="KW-0731">Sigma factor</keyword>
<dbReference type="Gene3D" id="1.10.10.10">
    <property type="entry name" value="Winged helix-like DNA-binding domain superfamily/Winged helix DNA-binding domain"/>
    <property type="match status" value="1"/>
</dbReference>
<dbReference type="Gene3D" id="1.10.1740.10">
    <property type="match status" value="1"/>
</dbReference>
<dbReference type="Proteomes" id="UP001499843">
    <property type="component" value="Unassembled WGS sequence"/>
</dbReference>
<keyword evidence="5" id="KW-0804">Transcription</keyword>
<keyword evidence="4" id="KW-0238">DNA-binding</keyword>
<evidence type="ECO:0000256" key="4">
    <source>
        <dbReference type="ARBA" id="ARBA00023125"/>
    </source>
</evidence>
<evidence type="ECO:0000256" key="1">
    <source>
        <dbReference type="ARBA" id="ARBA00010641"/>
    </source>
</evidence>
<dbReference type="PANTHER" id="PTHR43133">
    <property type="entry name" value="RNA POLYMERASE ECF-TYPE SIGMA FACTO"/>
    <property type="match status" value="1"/>
</dbReference>
<dbReference type="InterPro" id="IPR014284">
    <property type="entry name" value="RNA_pol_sigma-70_dom"/>
</dbReference>
<dbReference type="InterPro" id="IPR013325">
    <property type="entry name" value="RNA_pol_sigma_r2"/>
</dbReference>
<dbReference type="CDD" id="cd06171">
    <property type="entry name" value="Sigma70_r4"/>
    <property type="match status" value="1"/>
</dbReference>
<evidence type="ECO:0000256" key="2">
    <source>
        <dbReference type="ARBA" id="ARBA00023015"/>
    </source>
</evidence>
<dbReference type="Pfam" id="PF08281">
    <property type="entry name" value="Sigma70_r4_2"/>
    <property type="match status" value="1"/>
</dbReference>
<dbReference type="SUPFAM" id="SSF88946">
    <property type="entry name" value="Sigma2 domain of RNA polymerase sigma factors"/>
    <property type="match status" value="1"/>
</dbReference>
<sequence length="243" mass="25166">MQVMTAAGARTHRCAGSSGSGRVRVTKVMNSETAARAPAPPGHGAEPAGTGAGPAGSGAEPVGTGAGPAGSGAEPAGTGAGPAGSGAELADLYSEHWLALVRLAVLLVGDRESAEDVVQDVFSRLHGKRPDALSLAYVRACVLNGSRSVLRRRGVAARAARPGRSDEPVDSAETAALLGESRQEMLSALSRLPRRQREVLVLRYYLDLPDADIARMTRVRESTVRSTASRALDRLQRELGGQA</sequence>
<evidence type="ECO:0000313" key="8">
    <source>
        <dbReference type="EMBL" id="GAA2212471.1"/>
    </source>
</evidence>
<gene>
    <name evidence="8" type="ORF">GCM10009850_079330</name>
</gene>
<feature type="domain" description="RNA polymerase sigma factor 70 region 4 type 2" evidence="7">
    <location>
        <begin position="183"/>
        <end position="235"/>
    </location>
</feature>
<accession>A0ABN3CSP1</accession>
<evidence type="ECO:0000256" key="5">
    <source>
        <dbReference type="ARBA" id="ARBA00023163"/>
    </source>
</evidence>
<organism evidence="8 9">
    <name type="scientific">Nonomuraea monospora</name>
    <dbReference type="NCBI Taxonomy" id="568818"/>
    <lineage>
        <taxon>Bacteria</taxon>
        <taxon>Bacillati</taxon>
        <taxon>Actinomycetota</taxon>
        <taxon>Actinomycetes</taxon>
        <taxon>Streptosporangiales</taxon>
        <taxon>Streptosporangiaceae</taxon>
        <taxon>Nonomuraea</taxon>
    </lineage>
</organism>
<dbReference type="InterPro" id="IPR036388">
    <property type="entry name" value="WH-like_DNA-bd_sf"/>
</dbReference>
<dbReference type="PANTHER" id="PTHR43133:SF50">
    <property type="entry name" value="ECF RNA POLYMERASE SIGMA FACTOR SIGM"/>
    <property type="match status" value="1"/>
</dbReference>
<dbReference type="EMBL" id="BAAAQX010000026">
    <property type="protein sequence ID" value="GAA2212471.1"/>
    <property type="molecule type" value="Genomic_DNA"/>
</dbReference>
<keyword evidence="9" id="KW-1185">Reference proteome</keyword>
<evidence type="ECO:0000259" key="7">
    <source>
        <dbReference type="Pfam" id="PF08281"/>
    </source>
</evidence>
<evidence type="ECO:0000256" key="6">
    <source>
        <dbReference type="SAM" id="MobiDB-lite"/>
    </source>
</evidence>
<proteinExistence type="inferred from homology"/>
<dbReference type="NCBIfam" id="TIGR02937">
    <property type="entry name" value="sigma70-ECF"/>
    <property type="match status" value="1"/>
</dbReference>
<reference evidence="8 9" key="1">
    <citation type="journal article" date="2019" name="Int. J. Syst. Evol. Microbiol.">
        <title>The Global Catalogue of Microorganisms (GCM) 10K type strain sequencing project: providing services to taxonomists for standard genome sequencing and annotation.</title>
        <authorList>
            <consortium name="The Broad Institute Genomics Platform"/>
            <consortium name="The Broad Institute Genome Sequencing Center for Infectious Disease"/>
            <person name="Wu L."/>
            <person name="Ma J."/>
        </authorList>
    </citation>
    <scope>NUCLEOTIDE SEQUENCE [LARGE SCALE GENOMIC DNA]</scope>
    <source>
        <strain evidence="8 9">JCM 16114</strain>
    </source>
</reference>
<evidence type="ECO:0000256" key="3">
    <source>
        <dbReference type="ARBA" id="ARBA00023082"/>
    </source>
</evidence>
<dbReference type="SUPFAM" id="SSF88659">
    <property type="entry name" value="Sigma3 and sigma4 domains of RNA polymerase sigma factors"/>
    <property type="match status" value="1"/>
</dbReference>
<dbReference type="InterPro" id="IPR013249">
    <property type="entry name" value="RNA_pol_sigma70_r4_t2"/>
</dbReference>
<feature type="region of interest" description="Disordered" evidence="6">
    <location>
        <begin position="1"/>
        <end position="85"/>
    </location>
</feature>
<name>A0ABN3CSP1_9ACTN</name>
<comment type="caution">
    <text evidence="8">The sequence shown here is derived from an EMBL/GenBank/DDBJ whole genome shotgun (WGS) entry which is preliminary data.</text>
</comment>
<dbReference type="InterPro" id="IPR013324">
    <property type="entry name" value="RNA_pol_sigma_r3/r4-like"/>
</dbReference>
<dbReference type="InterPro" id="IPR039425">
    <property type="entry name" value="RNA_pol_sigma-70-like"/>
</dbReference>